<sequence length="339" mass="38099">MPARTYTSSSVQTYYSALAIPAHVWETMKLYPSTSNIILPYAEKALRAEASGTALSGRNLWITYARPGQQVEFVLSCTEGALGTYPIFIFTSIPITQIEEAYLEHPIYLLAKTLLDVVGLERVFSVFAVEPVTLKFAAVWSELTGINTYAEPYYDATFSYCTKKSFVNRTTTIHPDLIFELCLATPDDTEAVARLCRNFAATSEPFILSPEKALLEAQLLIQKQQVWIHRISRVGEEPDIASMVATTRQSTDVAAITKVYSNPEWRKLGCAERLVRRVCRDLLSKNERVVLYVGRGNPAAKVYHRVGFLGLDQANSNIEGVEQWLEIGFDRSRVQLGHW</sequence>
<name>A0ACB8ATR6_9AGAM</name>
<organism evidence="1 2">
    <name type="scientific">Hygrophoropsis aurantiaca</name>
    <dbReference type="NCBI Taxonomy" id="72124"/>
    <lineage>
        <taxon>Eukaryota</taxon>
        <taxon>Fungi</taxon>
        <taxon>Dikarya</taxon>
        <taxon>Basidiomycota</taxon>
        <taxon>Agaricomycotina</taxon>
        <taxon>Agaricomycetes</taxon>
        <taxon>Agaricomycetidae</taxon>
        <taxon>Boletales</taxon>
        <taxon>Coniophorineae</taxon>
        <taxon>Hygrophoropsidaceae</taxon>
        <taxon>Hygrophoropsis</taxon>
    </lineage>
</organism>
<keyword evidence="2" id="KW-1185">Reference proteome</keyword>
<reference evidence="1" key="1">
    <citation type="journal article" date="2021" name="New Phytol.">
        <title>Evolutionary innovations through gain and loss of genes in the ectomycorrhizal Boletales.</title>
        <authorList>
            <person name="Wu G."/>
            <person name="Miyauchi S."/>
            <person name="Morin E."/>
            <person name="Kuo A."/>
            <person name="Drula E."/>
            <person name="Varga T."/>
            <person name="Kohler A."/>
            <person name="Feng B."/>
            <person name="Cao Y."/>
            <person name="Lipzen A."/>
            <person name="Daum C."/>
            <person name="Hundley H."/>
            <person name="Pangilinan J."/>
            <person name="Johnson J."/>
            <person name="Barry K."/>
            <person name="LaButti K."/>
            <person name="Ng V."/>
            <person name="Ahrendt S."/>
            <person name="Min B."/>
            <person name="Choi I.G."/>
            <person name="Park H."/>
            <person name="Plett J.M."/>
            <person name="Magnuson J."/>
            <person name="Spatafora J.W."/>
            <person name="Nagy L.G."/>
            <person name="Henrissat B."/>
            <person name="Grigoriev I.V."/>
            <person name="Yang Z.L."/>
            <person name="Xu J."/>
            <person name="Martin F.M."/>
        </authorList>
    </citation>
    <scope>NUCLEOTIDE SEQUENCE</scope>
    <source>
        <strain evidence="1">ATCC 28755</strain>
    </source>
</reference>
<gene>
    <name evidence="1" type="ORF">BJ138DRAFT_1108783</name>
</gene>
<dbReference type="Proteomes" id="UP000790377">
    <property type="component" value="Unassembled WGS sequence"/>
</dbReference>
<accession>A0ACB8ATR6</accession>
<dbReference type="EMBL" id="MU267591">
    <property type="protein sequence ID" value="KAH7916418.1"/>
    <property type="molecule type" value="Genomic_DNA"/>
</dbReference>
<protein>
    <submittedName>
        <fullName evidence="1">Uncharacterized protein</fullName>
    </submittedName>
</protein>
<evidence type="ECO:0000313" key="2">
    <source>
        <dbReference type="Proteomes" id="UP000790377"/>
    </source>
</evidence>
<evidence type="ECO:0000313" key="1">
    <source>
        <dbReference type="EMBL" id="KAH7916418.1"/>
    </source>
</evidence>
<comment type="caution">
    <text evidence="1">The sequence shown here is derived from an EMBL/GenBank/DDBJ whole genome shotgun (WGS) entry which is preliminary data.</text>
</comment>
<proteinExistence type="predicted"/>